<dbReference type="EMBL" id="LR796344">
    <property type="protein sequence ID" value="CAB4138495.1"/>
    <property type="molecule type" value="Genomic_DNA"/>
</dbReference>
<organism evidence="1">
    <name type="scientific">uncultured Caudovirales phage</name>
    <dbReference type="NCBI Taxonomy" id="2100421"/>
    <lineage>
        <taxon>Viruses</taxon>
        <taxon>Duplodnaviria</taxon>
        <taxon>Heunggongvirae</taxon>
        <taxon>Uroviricota</taxon>
        <taxon>Caudoviricetes</taxon>
        <taxon>Peduoviridae</taxon>
        <taxon>Maltschvirus</taxon>
        <taxon>Maltschvirus maltsch</taxon>
    </lineage>
</organism>
<name>A0A6J5LVL5_9CAUD</name>
<reference evidence="1" key="1">
    <citation type="submission" date="2020-04" db="EMBL/GenBank/DDBJ databases">
        <authorList>
            <person name="Chiriac C."/>
            <person name="Salcher M."/>
            <person name="Ghai R."/>
            <person name="Kavagutti S V."/>
        </authorList>
    </citation>
    <scope>NUCLEOTIDE SEQUENCE</scope>
</reference>
<proteinExistence type="predicted"/>
<evidence type="ECO:0000313" key="1">
    <source>
        <dbReference type="EMBL" id="CAB4138495.1"/>
    </source>
</evidence>
<accession>A0A6J5LVL5</accession>
<sequence>MAKYREAPTKPRTVEAVQFTGLSAGVPQFNEPMPEWLFAAFLDQSITISDVHENALEFTAVEQTVVPGSWLVRHDNGIVSHCSAVAFLDLYKPARKKPVRKPKALKAAA</sequence>
<protein>
    <submittedName>
        <fullName evidence="1">Uncharacterized protein</fullName>
    </submittedName>
</protein>
<gene>
    <name evidence="1" type="ORF">UFOVP330_81</name>
</gene>